<reference evidence="2" key="2">
    <citation type="submission" date="2021-09" db="EMBL/GenBank/DDBJ databases">
        <authorList>
            <person name="Gilroy R."/>
        </authorList>
    </citation>
    <scope>NUCLEOTIDE SEQUENCE</scope>
    <source>
        <strain evidence="2">ChiBcolR7-4860</strain>
    </source>
</reference>
<gene>
    <name evidence="2" type="ORF">K8U73_07645</name>
</gene>
<evidence type="ECO:0000256" key="1">
    <source>
        <dbReference type="SAM" id="Phobius"/>
    </source>
</evidence>
<organism evidence="2 3">
    <name type="scientific">Bifidobacterium pullorum subsp. gallinarum</name>
    <dbReference type="NCBI Taxonomy" id="78344"/>
    <lineage>
        <taxon>Bacteria</taxon>
        <taxon>Bacillati</taxon>
        <taxon>Actinomycetota</taxon>
        <taxon>Actinomycetes</taxon>
        <taxon>Bifidobacteriales</taxon>
        <taxon>Bifidobacteriaceae</taxon>
        <taxon>Bifidobacterium</taxon>
    </lineage>
</organism>
<evidence type="ECO:0000313" key="2">
    <source>
        <dbReference type="EMBL" id="HJG42237.1"/>
    </source>
</evidence>
<evidence type="ECO:0000313" key="3">
    <source>
        <dbReference type="Proteomes" id="UP000786560"/>
    </source>
</evidence>
<feature type="transmembrane region" description="Helical" evidence="1">
    <location>
        <begin position="29"/>
        <end position="51"/>
    </location>
</feature>
<sequence length="63" mass="6883">MADKVILCLSVAALVVAIAEWIMNPPHTVAGTLLAVLLCLILALMPLEVAYGGMVHDFRWHDR</sequence>
<protein>
    <submittedName>
        <fullName evidence="2">Uncharacterized protein</fullName>
    </submittedName>
</protein>
<keyword evidence="1" id="KW-0812">Transmembrane</keyword>
<dbReference type="AlphaFoldDB" id="A0A921IZS7"/>
<dbReference type="EMBL" id="DYUX01000025">
    <property type="protein sequence ID" value="HJG42237.1"/>
    <property type="molecule type" value="Genomic_DNA"/>
</dbReference>
<reference evidence="2" key="1">
    <citation type="journal article" date="2021" name="PeerJ">
        <title>Extensive microbial diversity within the chicken gut microbiome revealed by metagenomics and culture.</title>
        <authorList>
            <person name="Gilroy R."/>
            <person name="Ravi A."/>
            <person name="Getino M."/>
            <person name="Pursley I."/>
            <person name="Horton D.L."/>
            <person name="Alikhan N.F."/>
            <person name="Baker D."/>
            <person name="Gharbi K."/>
            <person name="Hall N."/>
            <person name="Watson M."/>
            <person name="Adriaenssens E.M."/>
            <person name="Foster-Nyarko E."/>
            <person name="Jarju S."/>
            <person name="Secka A."/>
            <person name="Antonio M."/>
            <person name="Oren A."/>
            <person name="Chaudhuri R.R."/>
            <person name="La Ragione R."/>
            <person name="Hildebrand F."/>
            <person name="Pallen M.J."/>
        </authorList>
    </citation>
    <scope>NUCLEOTIDE SEQUENCE</scope>
    <source>
        <strain evidence="2">ChiBcolR7-4860</strain>
    </source>
</reference>
<keyword evidence="1" id="KW-1133">Transmembrane helix</keyword>
<keyword evidence="1" id="KW-0472">Membrane</keyword>
<comment type="caution">
    <text evidence="2">The sequence shown here is derived from an EMBL/GenBank/DDBJ whole genome shotgun (WGS) entry which is preliminary data.</text>
</comment>
<dbReference type="RefSeq" id="WP_278711601.1">
    <property type="nucleotide sequence ID" value="NZ_DYUX01000025.1"/>
</dbReference>
<dbReference type="Proteomes" id="UP000786560">
    <property type="component" value="Unassembled WGS sequence"/>
</dbReference>
<accession>A0A921IZS7</accession>
<name>A0A921IZS7_9BIFI</name>
<proteinExistence type="predicted"/>